<dbReference type="Gene3D" id="3.40.50.2300">
    <property type="match status" value="2"/>
</dbReference>
<evidence type="ECO:0000256" key="3">
    <source>
        <dbReference type="SAM" id="SignalP"/>
    </source>
</evidence>
<evidence type="ECO:0000313" key="5">
    <source>
        <dbReference type="EMBL" id="ADN00083.1"/>
    </source>
</evidence>
<dbReference type="STRING" id="198628.Dda3937_01372"/>
<dbReference type="PANTHER" id="PTHR30483:SF6">
    <property type="entry name" value="PERIPLASMIC BINDING PROTEIN OF ABC TRANSPORTER FOR NATURAL AMINO ACIDS"/>
    <property type="match status" value="1"/>
</dbReference>
<accession>E0SGB5</accession>
<reference evidence="5 6" key="1">
    <citation type="journal article" date="2011" name="J. Bacteriol.">
        <title>Genome sequence of the plant-pathogenic bacterium Dickeya dadantii 3937.</title>
        <authorList>
            <person name="Glasner J.D."/>
            <person name="Yang C.H."/>
            <person name="Reverchon S."/>
            <person name="Hugouvieux-Cotte-Pattat N."/>
            <person name="Condemine G."/>
            <person name="Bohin J.P."/>
            <person name="Van Gijsegem F."/>
            <person name="Yang S."/>
            <person name="Franza T."/>
            <person name="Expert D."/>
            <person name="Plunkett G. III"/>
            <person name="San Francisco M.J."/>
            <person name="Charkowski A.O."/>
            <person name="Py B."/>
            <person name="Bell K."/>
            <person name="Rauscher L."/>
            <person name="Rodriguez-Palenzuela P."/>
            <person name="Toussaint A."/>
            <person name="Holeva M.C."/>
            <person name="He S.Y."/>
            <person name="Douet V."/>
            <person name="Boccara M."/>
            <person name="Blanco C."/>
            <person name="Toth I."/>
            <person name="Anderson B.D."/>
            <person name="Biehl B.S."/>
            <person name="Mau B."/>
            <person name="Flynn S.M."/>
            <person name="Barras F."/>
            <person name="Lindeberg M."/>
            <person name="Birch P.R."/>
            <person name="Tsuyumu S."/>
            <person name="Shi X."/>
            <person name="Hibbing M."/>
            <person name="Yap M.N."/>
            <person name="Carpentier M."/>
            <person name="Dassa E."/>
            <person name="Umehara M."/>
            <person name="Kim J.F."/>
            <person name="Rusch M."/>
            <person name="Soni P."/>
            <person name="Mayhew G.F."/>
            <person name="Fouts D.E."/>
            <person name="Gill S.R."/>
            <person name="Blattner F.R."/>
            <person name="Keen N.T."/>
            <person name="Perna N.T."/>
        </authorList>
    </citation>
    <scope>NUCLEOTIDE SEQUENCE [LARGE SCALE GENOMIC DNA]</scope>
    <source>
        <strain evidence="5 6">3937</strain>
    </source>
</reference>
<proteinExistence type="inferred from homology"/>
<dbReference type="CDD" id="cd06347">
    <property type="entry name" value="PBP1_ABC_LivK_ligand_binding-like"/>
    <property type="match status" value="1"/>
</dbReference>
<dbReference type="PANTHER" id="PTHR30483">
    <property type="entry name" value="LEUCINE-SPECIFIC-BINDING PROTEIN"/>
    <property type="match status" value="1"/>
</dbReference>
<sequence>MIFIFEEAIMKNKFFRFTVAAVAVSSSLASVGAWADDIKIGVVLPLSGALSGYGQPSLKGLELINGIDTKLKNGDTIKLVVIDDKSDKVEAANAMQRLVSSDKVDAVIGEVTSTNTMAMTKMAEDTKTPIVSPTATNDRVTKGKEYVSRVCFSDSFQGVVGANLATRDLKAKKAAIMFDSSNDYSVGLAKSFRTQFLKNGGTIPIEVQAPGGSKDFKAQLSTIKSHNVDVIYMPIYYTEGALIAVQAKQLGLKVPVVGGDGLAADPVFFKMGQDAVEGWMTTDYYSPNAKEQTPEGEKFIKAWTAKYKEPTHTWGAMTADAYKMIVNAMNTCSDPHDRVCVNKAIRATSNFTGITGTLTLKDGDAIRPAVINEVKGGEMVFKTVINP</sequence>
<comment type="similarity">
    <text evidence="1">Belongs to the leucine-binding protein family.</text>
</comment>
<dbReference type="Proteomes" id="UP000006859">
    <property type="component" value="Chromosome"/>
</dbReference>
<dbReference type="InterPro" id="IPR028081">
    <property type="entry name" value="Leu-bd"/>
</dbReference>
<organism evidence="5 6">
    <name type="scientific">Dickeya dadantii (strain 3937)</name>
    <name type="common">Erwinia chrysanthemi (strain 3937)</name>
    <dbReference type="NCBI Taxonomy" id="198628"/>
    <lineage>
        <taxon>Bacteria</taxon>
        <taxon>Pseudomonadati</taxon>
        <taxon>Pseudomonadota</taxon>
        <taxon>Gammaproteobacteria</taxon>
        <taxon>Enterobacterales</taxon>
        <taxon>Pectobacteriaceae</taxon>
        <taxon>Dickeya</taxon>
    </lineage>
</organism>
<gene>
    <name evidence="5" type="ordered locus">Dda3937_01372</name>
</gene>
<dbReference type="KEGG" id="ddd:Dda3937_01372"/>
<evidence type="ECO:0000259" key="4">
    <source>
        <dbReference type="Pfam" id="PF13458"/>
    </source>
</evidence>
<name>E0SGB5_DICD3</name>
<feature type="signal peptide" evidence="3">
    <location>
        <begin position="1"/>
        <end position="35"/>
    </location>
</feature>
<evidence type="ECO:0000256" key="2">
    <source>
        <dbReference type="ARBA" id="ARBA00022729"/>
    </source>
</evidence>
<dbReference type="Pfam" id="PF13458">
    <property type="entry name" value="Peripla_BP_6"/>
    <property type="match status" value="1"/>
</dbReference>
<dbReference type="InterPro" id="IPR028082">
    <property type="entry name" value="Peripla_BP_I"/>
</dbReference>
<dbReference type="SUPFAM" id="SSF53822">
    <property type="entry name" value="Periplasmic binding protein-like I"/>
    <property type="match status" value="1"/>
</dbReference>
<evidence type="ECO:0000256" key="1">
    <source>
        <dbReference type="ARBA" id="ARBA00010062"/>
    </source>
</evidence>
<dbReference type="HOGENOM" id="CLU_027128_6_1_6"/>
<dbReference type="eggNOG" id="COG0683">
    <property type="taxonomic scope" value="Bacteria"/>
</dbReference>
<evidence type="ECO:0000313" key="6">
    <source>
        <dbReference type="Proteomes" id="UP000006859"/>
    </source>
</evidence>
<feature type="domain" description="Leucine-binding protein" evidence="4">
    <location>
        <begin position="38"/>
        <end position="377"/>
    </location>
</feature>
<protein>
    <submittedName>
        <fullName evidence="5">Branched-chain amino-acid ABC transporter periplasmic binding protein</fullName>
    </submittedName>
</protein>
<dbReference type="InterPro" id="IPR051010">
    <property type="entry name" value="BCAA_transport"/>
</dbReference>
<feature type="chain" id="PRO_5003140254" evidence="3">
    <location>
        <begin position="36"/>
        <end position="387"/>
    </location>
</feature>
<keyword evidence="6" id="KW-1185">Reference proteome</keyword>
<dbReference type="EMBL" id="CP002038">
    <property type="protein sequence ID" value="ADN00083.1"/>
    <property type="molecule type" value="Genomic_DNA"/>
</dbReference>
<keyword evidence="2 3" id="KW-0732">Signal</keyword>
<dbReference type="AlphaFoldDB" id="E0SGB5"/>